<comment type="caution">
    <text evidence="1">The sequence shown here is derived from an EMBL/GenBank/DDBJ whole genome shotgun (WGS) entry which is preliminary data.</text>
</comment>
<keyword evidence="2" id="KW-1185">Reference proteome</keyword>
<dbReference type="AlphaFoldDB" id="A0A834TK23"/>
<sequence length="108" mass="12372">MTDDRMGVFVTNLVAEEQVLELDLATDDAILLDSKVLWNSKSEKDLTYKEKLLNFNGRRTDIPSDNMEDDIEQDAEEEKEIQIKEDESKLLCPTLCISLEECNEICKG</sequence>
<gene>
    <name evidence="1" type="ORF">G2W53_021712</name>
</gene>
<accession>A0A834TK23</accession>
<protein>
    <submittedName>
        <fullName evidence="1">Uncharacterized protein</fullName>
    </submittedName>
</protein>
<name>A0A834TK23_9FABA</name>
<evidence type="ECO:0000313" key="2">
    <source>
        <dbReference type="Proteomes" id="UP000634136"/>
    </source>
</evidence>
<evidence type="ECO:0000313" key="1">
    <source>
        <dbReference type="EMBL" id="KAF7823568.1"/>
    </source>
</evidence>
<proteinExistence type="predicted"/>
<dbReference type="EMBL" id="JAAIUW010000007">
    <property type="protein sequence ID" value="KAF7823568.1"/>
    <property type="molecule type" value="Genomic_DNA"/>
</dbReference>
<organism evidence="1 2">
    <name type="scientific">Senna tora</name>
    <dbReference type="NCBI Taxonomy" id="362788"/>
    <lineage>
        <taxon>Eukaryota</taxon>
        <taxon>Viridiplantae</taxon>
        <taxon>Streptophyta</taxon>
        <taxon>Embryophyta</taxon>
        <taxon>Tracheophyta</taxon>
        <taxon>Spermatophyta</taxon>
        <taxon>Magnoliopsida</taxon>
        <taxon>eudicotyledons</taxon>
        <taxon>Gunneridae</taxon>
        <taxon>Pentapetalae</taxon>
        <taxon>rosids</taxon>
        <taxon>fabids</taxon>
        <taxon>Fabales</taxon>
        <taxon>Fabaceae</taxon>
        <taxon>Caesalpinioideae</taxon>
        <taxon>Cassia clade</taxon>
        <taxon>Senna</taxon>
    </lineage>
</organism>
<dbReference type="Proteomes" id="UP000634136">
    <property type="component" value="Unassembled WGS sequence"/>
</dbReference>
<reference evidence="1" key="1">
    <citation type="submission" date="2020-09" db="EMBL/GenBank/DDBJ databases">
        <title>Genome-Enabled Discovery of Anthraquinone Biosynthesis in Senna tora.</title>
        <authorList>
            <person name="Kang S.-H."/>
            <person name="Pandey R.P."/>
            <person name="Lee C.-M."/>
            <person name="Sim J.-S."/>
            <person name="Jeong J.-T."/>
            <person name="Choi B.-S."/>
            <person name="Jung M."/>
            <person name="Ginzburg D."/>
            <person name="Zhao K."/>
            <person name="Won S.Y."/>
            <person name="Oh T.-J."/>
            <person name="Yu Y."/>
            <person name="Kim N.-H."/>
            <person name="Lee O.R."/>
            <person name="Lee T.-H."/>
            <person name="Bashyal P."/>
            <person name="Kim T.-S."/>
            <person name="Lee W.-H."/>
            <person name="Kawkins C."/>
            <person name="Kim C.-K."/>
            <person name="Kim J.S."/>
            <person name="Ahn B.O."/>
            <person name="Rhee S.Y."/>
            <person name="Sohng J.K."/>
        </authorList>
    </citation>
    <scope>NUCLEOTIDE SEQUENCE</scope>
    <source>
        <tissue evidence="1">Leaf</tissue>
    </source>
</reference>